<proteinExistence type="predicted"/>
<dbReference type="RefSeq" id="WP_157600820.1">
    <property type="nucleotide sequence ID" value="NZ_BQKE01000001.1"/>
</dbReference>
<evidence type="ECO:0000313" key="1">
    <source>
        <dbReference type="EMBL" id="GJM60349.1"/>
    </source>
</evidence>
<dbReference type="NCBIfam" id="NF033205">
    <property type="entry name" value="IPExxxVDY"/>
    <property type="match status" value="1"/>
</dbReference>
<dbReference type="AlphaFoldDB" id="A0AAN4VW56"/>
<comment type="caution">
    <text evidence="1">The sequence shown here is derived from an EMBL/GenBank/DDBJ whole genome shotgun (WGS) entry which is preliminary data.</text>
</comment>
<dbReference type="EMBL" id="BQKE01000001">
    <property type="protein sequence ID" value="GJM60349.1"/>
    <property type="molecule type" value="Genomic_DNA"/>
</dbReference>
<dbReference type="Proteomes" id="UP001310022">
    <property type="component" value="Unassembled WGS sequence"/>
</dbReference>
<sequence>MKKRRLLVENNYDFQLMGIVAPMRAYKMVWYINQAMRIAFAKQKECTVHPFGREPIDISFYTYEAPYGNYRFIENRAVKSPKGEIHYLIPELKEFDFLLYVQGEMHKDYFERLKNGLEQLSIVHYFKIFEVDRIKAKENLIF</sequence>
<reference evidence="1 2" key="1">
    <citation type="submission" date="2021-12" db="EMBL/GenBank/DDBJ databases">
        <title>Genome sequencing of bacteria with rrn-lacking chromosome and rrn-plasmid.</title>
        <authorList>
            <person name="Anda M."/>
            <person name="Iwasaki W."/>
        </authorList>
    </citation>
    <scope>NUCLEOTIDE SEQUENCE [LARGE SCALE GENOMIC DNA]</scope>
    <source>
        <strain evidence="1 2">NBRC 15940</strain>
    </source>
</reference>
<name>A0AAN4VW56_9BACT</name>
<dbReference type="InterPro" id="IPR047690">
    <property type="entry name" value="IPExxxVDY_fam"/>
</dbReference>
<keyword evidence="2" id="KW-1185">Reference proteome</keyword>
<organism evidence="1 2">
    <name type="scientific">Persicobacter diffluens</name>
    <dbReference type="NCBI Taxonomy" id="981"/>
    <lineage>
        <taxon>Bacteria</taxon>
        <taxon>Pseudomonadati</taxon>
        <taxon>Bacteroidota</taxon>
        <taxon>Cytophagia</taxon>
        <taxon>Cytophagales</taxon>
        <taxon>Persicobacteraceae</taxon>
        <taxon>Persicobacter</taxon>
    </lineage>
</organism>
<accession>A0AAN4VW56</accession>
<evidence type="ECO:0000313" key="2">
    <source>
        <dbReference type="Proteomes" id="UP001310022"/>
    </source>
</evidence>
<gene>
    <name evidence="1" type="ORF">PEDI_09010</name>
</gene>
<protein>
    <recommendedName>
        <fullName evidence="3">IPExxxVDY family protein</fullName>
    </recommendedName>
</protein>
<evidence type="ECO:0008006" key="3">
    <source>
        <dbReference type="Google" id="ProtNLM"/>
    </source>
</evidence>